<dbReference type="Proteomes" id="UP000176339">
    <property type="component" value="Unassembled WGS sequence"/>
</dbReference>
<sequence>MTSLTFSRIALVSAVLATLMLAIVPMVASAQFDPDDISGSASGLPDSADPNEFIVGVIDILLGIVGLVAVLFLIIGGFRYVTSAGNEETAEAGKKTVINAIIGIVIVILAFVIVRVVATAILDL</sequence>
<comment type="caution">
    <text evidence="3">The sequence shown here is derived from an EMBL/GenBank/DDBJ whole genome shotgun (WGS) entry which is preliminary data.</text>
</comment>
<name>A0A1F5P3E1_9BACT</name>
<evidence type="ECO:0008006" key="5">
    <source>
        <dbReference type="Google" id="ProtNLM"/>
    </source>
</evidence>
<dbReference type="AlphaFoldDB" id="A0A1F5P3E1"/>
<evidence type="ECO:0000313" key="4">
    <source>
        <dbReference type="Proteomes" id="UP000176339"/>
    </source>
</evidence>
<keyword evidence="1" id="KW-1133">Transmembrane helix</keyword>
<feature type="transmembrane region" description="Helical" evidence="1">
    <location>
        <begin position="53"/>
        <end position="76"/>
    </location>
</feature>
<dbReference type="InterPro" id="IPR043993">
    <property type="entry name" value="T4SS_pilin"/>
</dbReference>
<proteinExistence type="predicted"/>
<keyword evidence="1" id="KW-0472">Membrane</keyword>
<dbReference type="EMBL" id="MFEN01000011">
    <property type="protein sequence ID" value="OGE84459.1"/>
    <property type="molecule type" value="Genomic_DNA"/>
</dbReference>
<protein>
    <recommendedName>
        <fullName evidence="5">DUF4134 domain-containing protein</fullName>
    </recommendedName>
</protein>
<organism evidence="3 4">
    <name type="scientific">Candidatus Doudnabacteria bacterium RIFCSPHIGHO2_01_FULL_49_9</name>
    <dbReference type="NCBI Taxonomy" id="1817827"/>
    <lineage>
        <taxon>Bacteria</taxon>
        <taxon>Candidatus Doudnaibacteriota</taxon>
    </lineage>
</organism>
<accession>A0A1F5P3E1</accession>
<feature type="chain" id="PRO_5009520327" description="DUF4134 domain-containing protein" evidence="2">
    <location>
        <begin position="31"/>
        <end position="124"/>
    </location>
</feature>
<gene>
    <name evidence="3" type="ORF">A2846_00960</name>
</gene>
<feature type="signal peptide" evidence="2">
    <location>
        <begin position="1"/>
        <end position="30"/>
    </location>
</feature>
<dbReference type="Pfam" id="PF18895">
    <property type="entry name" value="T4SS_pilin"/>
    <property type="match status" value="1"/>
</dbReference>
<evidence type="ECO:0000256" key="2">
    <source>
        <dbReference type="SAM" id="SignalP"/>
    </source>
</evidence>
<reference evidence="3 4" key="1">
    <citation type="journal article" date="2016" name="Nat. Commun.">
        <title>Thousands of microbial genomes shed light on interconnected biogeochemical processes in an aquifer system.</title>
        <authorList>
            <person name="Anantharaman K."/>
            <person name="Brown C.T."/>
            <person name="Hug L.A."/>
            <person name="Sharon I."/>
            <person name="Castelle C.J."/>
            <person name="Probst A.J."/>
            <person name="Thomas B.C."/>
            <person name="Singh A."/>
            <person name="Wilkins M.J."/>
            <person name="Karaoz U."/>
            <person name="Brodie E.L."/>
            <person name="Williams K.H."/>
            <person name="Hubbard S.S."/>
            <person name="Banfield J.F."/>
        </authorList>
    </citation>
    <scope>NUCLEOTIDE SEQUENCE [LARGE SCALE GENOMIC DNA]</scope>
</reference>
<keyword evidence="2" id="KW-0732">Signal</keyword>
<evidence type="ECO:0000256" key="1">
    <source>
        <dbReference type="SAM" id="Phobius"/>
    </source>
</evidence>
<keyword evidence="1" id="KW-0812">Transmembrane</keyword>
<evidence type="ECO:0000313" key="3">
    <source>
        <dbReference type="EMBL" id="OGE84459.1"/>
    </source>
</evidence>
<feature type="transmembrane region" description="Helical" evidence="1">
    <location>
        <begin position="97"/>
        <end position="122"/>
    </location>
</feature>